<dbReference type="PROSITE" id="PS51318">
    <property type="entry name" value="TAT"/>
    <property type="match status" value="1"/>
</dbReference>
<name>W4LIB0_ENTF1</name>
<gene>
    <name evidence="1" type="ORF">ETSY1_21205</name>
</gene>
<reference evidence="1 2" key="1">
    <citation type="journal article" date="2014" name="Nature">
        <title>An environmental bacterial taxon with a large and distinct metabolic repertoire.</title>
        <authorList>
            <person name="Wilson M.C."/>
            <person name="Mori T."/>
            <person name="Ruckert C."/>
            <person name="Uria A.R."/>
            <person name="Helf M.J."/>
            <person name="Takada K."/>
            <person name="Gernert C."/>
            <person name="Steffens U.A."/>
            <person name="Heycke N."/>
            <person name="Schmitt S."/>
            <person name="Rinke C."/>
            <person name="Helfrich E.J."/>
            <person name="Brachmann A.O."/>
            <person name="Gurgui C."/>
            <person name="Wakimoto T."/>
            <person name="Kracht M."/>
            <person name="Crusemann M."/>
            <person name="Hentschel U."/>
            <person name="Abe I."/>
            <person name="Matsunaga S."/>
            <person name="Kalinowski J."/>
            <person name="Takeyama H."/>
            <person name="Piel J."/>
        </authorList>
    </citation>
    <scope>NUCLEOTIDE SEQUENCE [LARGE SCALE GENOMIC DNA]</scope>
    <source>
        <strain evidence="2">TSY1</strain>
    </source>
</reference>
<comment type="caution">
    <text evidence="1">The sequence shown here is derived from an EMBL/GenBank/DDBJ whole genome shotgun (WGS) entry which is preliminary data.</text>
</comment>
<accession>W4LIB0</accession>
<evidence type="ECO:0000313" key="1">
    <source>
        <dbReference type="EMBL" id="ETW97823.1"/>
    </source>
</evidence>
<proteinExistence type="predicted"/>
<keyword evidence="2" id="KW-1185">Reference proteome</keyword>
<dbReference type="NCBIfam" id="TIGR01409">
    <property type="entry name" value="TAT_signal_seq"/>
    <property type="match status" value="1"/>
</dbReference>
<dbReference type="InterPro" id="IPR019546">
    <property type="entry name" value="TAT_signal_bac_arc"/>
</dbReference>
<dbReference type="InterPro" id="IPR006311">
    <property type="entry name" value="TAT_signal"/>
</dbReference>
<protein>
    <submittedName>
        <fullName evidence="1">Uncharacterized protein</fullName>
    </submittedName>
</protein>
<sequence length="36" mass="3595">MSRGRIHQPTELSRREFLAGTGGAVTGVAALGLAGG</sequence>
<dbReference type="AlphaFoldDB" id="W4LIB0"/>
<dbReference type="HOGENOM" id="CLU_3355173_0_0_7"/>
<evidence type="ECO:0000313" key="2">
    <source>
        <dbReference type="Proteomes" id="UP000019141"/>
    </source>
</evidence>
<organism evidence="1 2">
    <name type="scientific">Entotheonella factor</name>
    <dbReference type="NCBI Taxonomy" id="1429438"/>
    <lineage>
        <taxon>Bacteria</taxon>
        <taxon>Pseudomonadati</taxon>
        <taxon>Nitrospinota/Tectimicrobiota group</taxon>
        <taxon>Candidatus Tectimicrobiota</taxon>
        <taxon>Candidatus Entotheonellia</taxon>
        <taxon>Candidatus Entotheonellales</taxon>
        <taxon>Candidatus Entotheonellaceae</taxon>
        <taxon>Candidatus Entotheonella</taxon>
    </lineage>
</organism>
<dbReference type="EMBL" id="AZHW01000614">
    <property type="protein sequence ID" value="ETW97823.1"/>
    <property type="molecule type" value="Genomic_DNA"/>
</dbReference>
<dbReference type="Proteomes" id="UP000019141">
    <property type="component" value="Unassembled WGS sequence"/>
</dbReference>